<feature type="domain" description="HTH tetR-type" evidence="5">
    <location>
        <begin position="9"/>
        <end position="69"/>
    </location>
</feature>
<evidence type="ECO:0000256" key="4">
    <source>
        <dbReference type="PROSITE-ProRule" id="PRU00335"/>
    </source>
</evidence>
<name>W0V5E9_9BURK</name>
<dbReference type="AlphaFoldDB" id="W0V5E9"/>
<evidence type="ECO:0000256" key="3">
    <source>
        <dbReference type="ARBA" id="ARBA00023163"/>
    </source>
</evidence>
<evidence type="ECO:0000256" key="1">
    <source>
        <dbReference type="ARBA" id="ARBA00023015"/>
    </source>
</evidence>
<evidence type="ECO:0000259" key="5">
    <source>
        <dbReference type="PROSITE" id="PS50977"/>
    </source>
</evidence>
<keyword evidence="1" id="KW-0805">Transcription regulation</keyword>
<dbReference type="SUPFAM" id="SSF48498">
    <property type="entry name" value="Tetracyclin repressor-like, C-terminal domain"/>
    <property type="match status" value="1"/>
</dbReference>
<dbReference type="InterPro" id="IPR036271">
    <property type="entry name" value="Tet_transcr_reg_TetR-rel_C_sf"/>
</dbReference>
<dbReference type="PROSITE" id="PS50977">
    <property type="entry name" value="HTH_TETR_2"/>
    <property type="match status" value="1"/>
</dbReference>
<keyword evidence="7" id="KW-1185">Reference proteome</keyword>
<dbReference type="PANTHER" id="PTHR47506">
    <property type="entry name" value="TRANSCRIPTIONAL REGULATORY PROTEIN"/>
    <property type="match status" value="1"/>
</dbReference>
<dbReference type="STRING" id="1349767.GJA_3431"/>
<reference evidence="6 7" key="1">
    <citation type="journal article" date="2015" name="Genome Announc.">
        <title>Genome Sequence of Mushroom Soft-Rot Pathogen Janthinobacterium agaricidamnosum.</title>
        <authorList>
            <person name="Graupner K."/>
            <person name="Lackner G."/>
            <person name="Hertweck C."/>
        </authorList>
    </citation>
    <scope>NUCLEOTIDE SEQUENCE [LARGE SCALE GENOMIC DNA]</scope>
    <source>
        <strain evidence="7">NBRC 102515 / DSM 9628</strain>
    </source>
</reference>
<protein>
    <submittedName>
        <fullName evidence="6">Bacterial regulatory s, tetR family protein</fullName>
    </submittedName>
</protein>
<keyword evidence="3" id="KW-0804">Transcription</keyword>
<dbReference type="KEGG" id="jag:GJA_3431"/>
<dbReference type="GO" id="GO:0003677">
    <property type="term" value="F:DNA binding"/>
    <property type="evidence" value="ECO:0007669"/>
    <property type="project" value="UniProtKB-UniRule"/>
</dbReference>
<accession>W0V5E9</accession>
<proteinExistence type="predicted"/>
<dbReference type="Gene3D" id="1.10.10.60">
    <property type="entry name" value="Homeodomain-like"/>
    <property type="match status" value="1"/>
</dbReference>
<dbReference type="RefSeq" id="WP_038493987.1">
    <property type="nucleotide sequence ID" value="NZ_BCTH01000055.1"/>
</dbReference>
<gene>
    <name evidence="6" type="ORF">GJA_3431</name>
</gene>
<dbReference type="SUPFAM" id="SSF46689">
    <property type="entry name" value="Homeodomain-like"/>
    <property type="match status" value="1"/>
</dbReference>
<dbReference type="InterPro" id="IPR009057">
    <property type="entry name" value="Homeodomain-like_sf"/>
</dbReference>
<dbReference type="Gene3D" id="1.10.357.10">
    <property type="entry name" value="Tetracycline Repressor, domain 2"/>
    <property type="match status" value="1"/>
</dbReference>
<evidence type="ECO:0000313" key="7">
    <source>
        <dbReference type="Proteomes" id="UP000027604"/>
    </source>
</evidence>
<dbReference type="EMBL" id="HG322949">
    <property type="protein sequence ID" value="CDG84049.1"/>
    <property type="molecule type" value="Genomic_DNA"/>
</dbReference>
<organism evidence="6 7">
    <name type="scientific">Janthinobacterium agaricidamnosum NBRC 102515 = DSM 9628</name>
    <dbReference type="NCBI Taxonomy" id="1349767"/>
    <lineage>
        <taxon>Bacteria</taxon>
        <taxon>Pseudomonadati</taxon>
        <taxon>Pseudomonadota</taxon>
        <taxon>Betaproteobacteria</taxon>
        <taxon>Burkholderiales</taxon>
        <taxon>Oxalobacteraceae</taxon>
        <taxon>Janthinobacterium</taxon>
    </lineage>
</organism>
<dbReference type="Proteomes" id="UP000027604">
    <property type="component" value="Chromosome I"/>
</dbReference>
<evidence type="ECO:0000313" key="6">
    <source>
        <dbReference type="EMBL" id="CDG84049.1"/>
    </source>
</evidence>
<dbReference type="HOGENOM" id="CLU_069356_28_2_4"/>
<dbReference type="PANTHER" id="PTHR47506:SF7">
    <property type="entry name" value="TRANSCRIPTIONAL REGULATORY PROTEIN"/>
    <property type="match status" value="1"/>
</dbReference>
<feature type="DNA-binding region" description="H-T-H motif" evidence="4">
    <location>
        <begin position="32"/>
        <end position="51"/>
    </location>
</feature>
<dbReference type="PRINTS" id="PR00455">
    <property type="entry name" value="HTHTETR"/>
</dbReference>
<dbReference type="eggNOG" id="COG1309">
    <property type="taxonomic scope" value="Bacteria"/>
</dbReference>
<dbReference type="PATRIC" id="fig|1349767.4.peg.36"/>
<sequence length="197" mass="20652">MKVSKEKAAENKAVLIRTAARLFREHGIDGVGVAEIARSAGLTHGALYAHFPSKEALVAAALADGMARNQERLEAGRNGAPLELASLLESYLSGERRDNLAVGCTIAASASEIGRQDEHTSACFSVGFEEMTRLVEATLVQDLPAGAARQRALAITAAMIGGIAVARGAAKARPELSDEILAAVRRQLLELGLARPA</sequence>
<evidence type="ECO:0000256" key="2">
    <source>
        <dbReference type="ARBA" id="ARBA00023125"/>
    </source>
</evidence>
<dbReference type="InterPro" id="IPR001647">
    <property type="entry name" value="HTH_TetR"/>
</dbReference>
<keyword evidence="2 4" id="KW-0238">DNA-binding</keyword>
<dbReference type="Pfam" id="PF00440">
    <property type="entry name" value="TetR_N"/>
    <property type="match status" value="1"/>
</dbReference>
<dbReference type="OrthoDB" id="9798857at2"/>